<dbReference type="Pfam" id="PF13832">
    <property type="entry name" value="zf-HC5HC2H_2"/>
    <property type="match status" value="1"/>
</dbReference>
<dbReference type="InterPro" id="IPR001965">
    <property type="entry name" value="Znf_PHD"/>
</dbReference>
<feature type="region of interest" description="Disordered" evidence="6">
    <location>
        <begin position="2132"/>
        <end position="2153"/>
    </location>
</feature>
<dbReference type="OMA" id="RDENQWI"/>
<dbReference type="OrthoDB" id="436852at2759"/>
<evidence type="ECO:0000313" key="8">
    <source>
        <dbReference type="EMBL" id="CAD8185058.1"/>
    </source>
</evidence>
<dbReference type="GO" id="GO:0000993">
    <property type="term" value="F:RNA polymerase II complex binding"/>
    <property type="evidence" value="ECO:0007669"/>
    <property type="project" value="TreeGrafter"/>
</dbReference>
<dbReference type="CDD" id="cd15489">
    <property type="entry name" value="PHD_SF"/>
    <property type="match status" value="1"/>
</dbReference>
<sequence length="2176" mass="258924">MNQVGNKQLDLSVVQHHLNKQHQGFRLKKQPHFKDKKAECCEICGIGFDRQIQQPEIGMMMITCYGCLSTCHYYCYGISTEVEKLSNSNNQGYFQCDKCKSNKLQDCPCLVCNQKLGLKKKLFNSNEFVHPLCAQFSKQIEIISFIEMKFNKLNNQNIPQIDKLNPEKLKQNSQACVYCKGSTGTIKCNKCNAYAHVYCIILKVTDSGGFKLDYSESSKENQWQFYFNYKQMLAIDNMIQTNRDKQLLKNNVQNIFDQYTKIEGNSKQIKLDVLFKQYFQTDRIEEEKESILSWVCFKHKSAKSYCYCKQEVDSDDMVQCETCTEWFHDQCVRKYQKDFQEQKSKDIYCCPFCIRWAKNKLNHILRFNPISNLNQLFPPVLKLNFISLLIIGIYCERTLDSMKSKYNEVEYQILQFILSNLPFPNSLQTQLSQIEEKSKLVDLMNFIFSQKIPYRDENQWIVRSQLDEKNNTIPENIQHNNALKNKLLQVITLFKDFEECQYYQELLQKLNHLQKAFDIIIMKSKITKTTILMEYKSNAFQEFIYLQKQIPTYKKIKREFISTLKKSQDRFSDFETKFNRIIDSSEEEDDEDDDEYKKLQKYFELEIKPIQNYQEFFNLMSQSRIKLNQFKINVEYVNRILKQIENLSIQVSWISYIEQEVNQGQHIIGQLEDTKLNNQNNGIQILINKMEQTFCYYKDFPKHYAFLSQIKLYELYIQDLDYYQDRDDDDDDSELQQITKEIQIKISIPHLQMLKDLQKETKAPQKEVQLLNRVEQQMNEYRQRLRNITLQKGLNEQLRKKYQAELQMNKLYDVPEIKELQQKLEIFQEVERIRLAKTQTFQQLEMCLEKSKQYHFDDKIIHQFECEMNKYNQKKKEIKRLLENEIYESEQLDQAKIYLQEISQSKILFEEKQQLQSLNKACQFVQSMYEFYEKYKSPDQEMEIEDDKYPDLQFKIKQISNPFSIIFKNDQESMIYDLEAILNKQQYILDKRINNVFNQYSNFLWQKQVKILLSLYEQKQEISNQLIESAITKKFQLQDHIEQAKLDQFTELFNKQFVILNQIVAPLQDYINKQPKEISLSDWFEGYNQITLNVKGGIWDQVKIYNVWVTIIKKFQEIENSELYTYESLKLIQEIIQMSHMPKYSAIIQIINQKVNNFNNLVDKFKEYGQRKQLFLEKKKSMQESSSKQKLHFSILDAIDLDQKLKKINNMVHDFFSKEFCTDLEYIKQIQDDFNNCKNDDIQIYSQLYQRLTSSFIQDDLLLDQLKIKIYQSKIKDIVKGKKTVELQKAKKQYTSLMNLMEEVDNEFEEYASQFNKILAIAENVQNIVDKLKNEQDYTFEELESCLEDLGKISNIEINNKEDLLIKYQECQQVKKDINLIKNSSVKSKEMVVQNLMEKLEQLPLQEEKQLVQAWLNQYEQLKGNYSTIKQMLQKQKTSQICRQLTELMKKLQVQNEDCIIIHPETENLLRDYQEFNKRLEQIESNPLSDQAQREFNELKTNLRWGDQYERVRMVIWIKQVNQFKSGQSGKQGFSSFQNLVHQGYEILDSTLLNNQKLQVEKLKGYIIYLEQLMNKIINVVTSSTNGNQLIEGKIDISQLLLELQHTSSYQKQEKLKDLQPKKPFDDINQYLDKIQMKQKKRVIPSAAKDKPEQSIKKVKKSSYDNYYEKLRIEKRHELLTAMKQVPILKDRKDLSDKVKEIENQQFGEYVKNKSKYEEVMQLIIETYRELQKFPNYSKQLFSAQINLETTARAMQKYQDGKLQKCEDKYKQVRQLDVNSLSQIKNNNTLQTQKIRLKSQTLSTIQKQQPLQQQNVKLDKQNQQLNNSCLLIHKLQESQYQQQQQKQQIVSVSSNQKQQPKPKEQNQGQSSISSSQDSVSQGSSEFKLVPKNKGIQKEEEKDLKTFLTKKDINPYIYGDKLTKIGQNGSKLVLPDGSTFTIDYFSHQTELRYNKFPKLIQDLKISNYQEQEYILKEIETISKQNRLQVISGQIVPERLQDLEALNRVSEDLLKDHRILEYKLVDTIVYLMHHEQMLRSDLFSNFKLEEIILKQHLIKQDEIFKQFDNYISTLGFVITLKQQQQGICVSNFSGISIEIIKNLSQSYEFRKWKESRKNQEKMQQKLIQENSKLQYEPVTSEEKFNENNNQGNPKGLKYQELNHKAIGCLYNNGNFNTK</sequence>
<dbReference type="PANTHER" id="PTHR12460:SF0">
    <property type="entry name" value="CID DOMAIN-CONTAINING PROTEIN-RELATED"/>
    <property type="match status" value="1"/>
</dbReference>
<dbReference type="PANTHER" id="PTHR12460">
    <property type="entry name" value="CYCLIN-DEPENDENT KINASE INHIBITOR-RELATED PROTEIN"/>
    <property type="match status" value="1"/>
</dbReference>
<accession>A0A8S1W3Y1</accession>
<dbReference type="GO" id="GO:0008270">
    <property type="term" value="F:zinc ion binding"/>
    <property type="evidence" value="ECO:0007669"/>
    <property type="project" value="UniProtKB-KW"/>
</dbReference>
<feature type="domain" description="PHD-type" evidence="7">
    <location>
        <begin position="303"/>
        <end position="356"/>
    </location>
</feature>
<dbReference type="SMART" id="SM00249">
    <property type="entry name" value="PHD"/>
    <property type="match status" value="3"/>
</dbReference>
<protein>
    <recommendedName>
        <fullName evidence="7">PHD-type domain-containing protein</fullName>
    </recommendedName>
</protein>
<evidence type="ECO:0000313" key="9">
    <source>
        <dbReference type="Proteomes" id="UP000683925"/>
    </source>
</evidence>
<evidence type="ECO:0000256" key="6">
    <source>
        <dbReference type="SAM" id="MobiDB-lite"/>
    </source>
</evidence>
<dbReference type="InterPro" id="IPR019787">
    <property type="entry name" value="Znf_PHD-finger"/>
</dbReference>
<evidence type="ECO:0000259" key="7">
    <source>
        <dbReference type="PROSITE" id="PS50016"/>
    </source>
</evidence>
<feature type="region of interest" description="Disordered" evidence="6">
    <location>
        <begin position="1847"/>
        <end position="1894"/>
    </location>
</feature>
<dbReference type="EMBL" id="CAJJDP010000083">
    <property type="protein sequence ID" value="CAD8185058.1"/>
    <property type="molecule type" value="Genomic_DNA"/>
</dbReference>
<organism evidence="8 9">
    <name type="scientific">Paramecium octaurelia</name>
    <dbReference type="NCBI Taxonomy" id="43137"/>
    <lineage>
        <taxon>Eukaryota</taxon>
        <taxon>Sar</taxon>
        <taxon>Alveolata</taxon>
        <taxon>Ciliophora</taxon>
        <taxon>Intramacronucleata</taxon>
        <taxon>Oligohymenophorea</taxon>
        <taxon>Peniculida</taxon>
        <taxon>Parameciidae</taxon>
        <taxon>Paramecium</taxon>
    </lineage>
</organism>
<dbReference type="PROSITE" id="PS50016">
    <property type="entry name" value="ZF_PHD_2"/>
    <property type="match status" value="1"/>
</dbReference>
<comment type="caution">
    <text evidence="8">The sequence shown here is derived from an EMBL/GenBank/DDBJ whole genome shotgun (WGS) entry which is preliminary data.</text>
</comment>
<evidence type="ECO:0000256" key="4">
    <source>
        <dbReference type="PROSITE-ProRule" id="PRU00146"/>
    </source>
</evidence>
<dbReference type="Proteomes" id="UP000683925">
    <property type="component" value="Unassembled WGS sequence"/>
</dbReference>
<proteinExistence type="predicted"/>
<keyword evidence="5" id="KW-0175">Coiled coil</keyword>
<reference evidence="8" key="1">
    <citation type="submission" date="2021-01" db="EMBL/GenBank/DDBJ databases">
        <authorList>
            <consortium name="Genoscope - CEA"/>
            <person name="William W."/>
        </authorList>
    </citation>
    <scope>NUCLEOTIDE SEQUENCE</scope>
</reference>
<dbReference type="GO" id="GO:0031124">
    <property type="term" value="P:mRNA 3'-end processing"/>
    <property type="evidence" value="ECO:0007669"/>
    <property type="project" value="TreeGrafter"/>
</dbReference>
<keyword evidence="2 4" id="KW-0863">Zinc-finger</keyword>
<evidence type="ECO:0000256" key="2">
    <source>
        <dbReference type="ARBA" id="ARBA00022771"/>
    </source>
</evidence>
<keyword evidence="9" id="KW-1185">Reference proteome</keyword>
<feature type="compositionally biased region" description="Low complexity" evidence="6">
    <location>
        <begin position="1847"/>
        <end position="1884"/>
    </location>
</feature>
<dbReference type="InterPro" id="IPR019786">
    <property type="entry name" value="Zinc_finger_PHD-type_CS"/>
</dbReference>
<keyword evidence="1" id="KW-0479">Metal-binding</keyword>
<evidence type="ECO:0000256" key="1">
    <source>
        <dbReference type="ARBA" id="ARBA00022723"/>
    </source>
</evidence>
<feature type="coiled-coil region" evidence="5">
    <location>
        <begin position="861"/>
        <end position="888"/>
    </location>
</feature>
<dbReference type="PROSITE" id="PS01359">
    <property type="entry name" value="ZF_PHD_1"/>
    <property type="match status" value="1"/>
</dbReference>
<name>A0A8S1W3Y1_PAROT</name>
<gene>
    <name evidence="8" type="ORF">POCTA_138.1.T0840209</name>
</gene>
<evidence type="ECO:0000256" key="3">
    <source>
        <dbReference type="ARBA" id="ARBA00022833"/>
    </source>
</evidence>
<keyword evidence="3" id="KW-0862">Zinc</keyword>
<evidence type="ECO:0000256" key="5">
    <source>
        <dbReference type="SAM" id="Coils"/>
    </source>
</evidence>